<accession>A0A4V5N4I8</accession>
<proteinExistence type="predicted"/>
<comment type="caution">
    <text evidence="6">The sequence shown here is derived from an EMBL/GenBank/DDBJ whole genome shotgun (WGS) entry which is preliminary data.</text>
</comment>
<keyword evidence="7" id="KW-1185">Reference proteome</keyword>
<dbReference type="Pfam" id="PF11779">
    <property type="entry name" value="SPT_ssu-like"/>
    <property type="match status" value="1"/>
</dbReference>
<keyword evidence="3" id="KW-0256">Endoplasmic reticulum</keyword>
<dbReference type="OrthoDB" id="202672at2759"/>
<dbReference type="GO" id="GO:0005789">
    <property type="term" value="C:endoplasmic reticulum membrane"/>
    <property type="evidence" value="ECO:0007669"/>
    <property type="project" value="UniProtKB-SubCell"/>
</dbReference>
<dbReference type="EMBL" id="NAJL01000020">
    <property type="protein sequence ID" value="TKA27929.1"/>
    <property type="molecule type" value="Genomic_DNA"/>
</dbReference>
<evidence type="ECO:0000256" key="5">
    <source>
        <dbReference type="ARBA" id="ARBA00023136"/>
    </source>
</evidence>
<evidence type="ECO:0000256" key="4">
    <source>
        <dbReference type="ARBA" id="ARBA00022989"/>
    </source>
</evidence>
<evidence type="ECO:0000256" key="1">
    <source>
        <dbReference type="ARBA" id="ARBA00004477"/>
    </source>
</evidence>
<comment type="subcellular location">
    <subcellularLocation>
        <location evidence="1">Endoplasmic reticulum membrane</location>
        <topology evidence="1">Multi-pass membrane protein</topology>
    </subcellularLocation>
</comment>
<dbReference type="InterPro" id="IPR024512">
    <property type="entry name" value="Ser_palmitoyltrfase_ssu-like"/>
</dbReference>
<dbReference type="Proteomes" id="UP000308549">
    <property type="component" value="Unassembled WGS sequence"/>
</dbReference>
<keyword evidence="5" id="KW-0472">Membrane</keyword>
<reference evidence="6 7" key="1">
    <citation type="submission" date="2017-03" db="EMBL/GenBank/DDBJ databases">
        <title>Genomes of endolithic fungi from Antarctica.</title>
        <authorList>
            <person name="Coleine C."/>
            <person name="Masonjones S."/>
            <person name="Stajich J.E."/>
        </authorList>
    </citation>
    <scope>NUCLEOTIDE SEQUENCE [LARGE SCALE GENOMIC DNA]</scope>
    <source>
        <strain evidence="6 7">CCFEE 6315</strain>
    </source>
</reference>
<keyword evidence="4" id="KW-1133">Transmembrane helix</keyword>
<evidence type="ECO:0000256" key="3">
    <source>
        <dbReference type="ARBA" id="ARBA00022824"/>
    </source>
</evidence>
<name>A0A4V5N4I8_9PEZI</name>
<evidence type="ECO:0000256" key="2">
    <source>
        <dbReference type="ARBA" id="ARBA00022692"/>
    </source>
</evidence>
<protein>
    <submittedName>
        <fullName evidence="6">Uncharacterized protein</fullName>
    </submittedName>
</protein>
<gene>
    <name evidence="6" type="ORF">B0A50_03994</name>
</gene>
<evidence type="ECO:0000313" key="6">
    <source>
        <dbReference type="EMBL" id="TKA27929.1"/>
    </source>
</evidence>
<evidence type="ECO:0000313" key="7">
    <source>
        <dbReference type="Proteomes" id="UP000308549"/>
    </source>
</evidence>
<organism evidence="6 7">
    <name type="scientific">Salinomyces thailandicus</name>
    <dbReference type="NCBI Taxonomy" id="706561"/>
    <lineage>
        <taxon>Eukaryota</taxon>
        <taxon>Fungi</taxon>
        <taxon>Dikarya</taxon>
        <taxon>Ascomycota</taxon>
        <taxon>Pezizomycotina</taxon>
        <taxon>Dothideomycetes</taxon>
        <taxon>Dothideomycetidae</taxon>
        <taxon>Mycosphaerellales</taxon>
        <taxon>Teratosphaeriaceae</taxon>
        <taxon>Salinomyces</taxon>
    </lineage>
</organism>
<sequence>MATYHPPSIPRRPSSKSSSNFFHEIRYQLQLAYYRYEVNTGQYVMSPGEKLACNAILLGLLALLVTSLRYAFPSTLRVSVHGLGYYMAGLPRQTLSIDMSGDHAGGLLAKRVLEAASSLKDGGGMANASSACRS</sequence>
<dbReference type="AlphaFoldDB" id="A0A4V5N4I8"/>
<keyword evidence="2" id="KW-0812">Transmembrane</keyword>